<sequence>MTLAADPQSKETKGQSAKPSHIVTDNNSVNSKVNNNDGDDDDDDEWDKRIKRTGCFKENEALLLCHADTHDW</sequence>
<feature type="non-terminal residue" evidence="2">
    <location>
        <position position="72"/>
    </location>
</feature>
<organism evidence="2 3">
    <name type="scientific">Mycoemilia scoparia</name>
    <dbReference type="NCBI Taxonomy" id="417184"/>
    <lineage>
        <taxon>Eukaryota</taxon>
        <taxon>Fungi</taxon>
        <taxon>Fungi incertae sedis</taxon>
        <taxon>Zoopagomycota</taxon>
        <taxon>Kickxellomycotina</taxon>
        <taxon>Kickxellomycetes</taxon>
        <taxon>Kickxellales</taxon>
        <taxon>Kickxellaceae</taxon>
        <taxon>Mycoemilia</taxon>
    </lineage>
</organism>
<evidence type="ECO:0000313" key="3">
    <source>
        <dbReference type="Proteomes" id="UP001150538"/>
    </source>
</evidence>
<gene>
    <name evidence="2" type="ORF">H4219_004752</name>
</gene>
<dbReference type="PANTHER" id="PTHR13639">
    <property type="entry name" value="CYTOCHROME C OXIDASE ASSEMBLY FACTOR 4 HOMOLOG, MITOCHONDRIAL"/>
    <property type="match status" value="1"/>
</dbReference>
<dbReference type="GO" id="GO:0005758">
    <property type="term" value="C:mitochondrial intermembrane space"/>
    <property type="evidence" value="ECO:0007669"/>
    <property type="project" value="InterPro"/>
</dbReference>
<evidence type="ECO:0000256" key="1">
    <source>
        <dbReference type="SAM" id="MobiDB-lite"/>
    </source>
</evidence>
<accession>A0A9W8DQU0</accession>
<dbReference type="InterPro" id="IPR039870">
    <property type="entry name" value="Coa4-like"/>
</dbReference>
<proteinExistence type="predicted"/>
<feature type="region of interest" description="Disordered" evidence="1">
    <location>
        <begin position="1"/>
        <end position="47"/>
    </location>
</feature>
<evidence type="ECO:0000313" key="2">
    <source>
        <dbReference type="EMBL" id="KAJ1914505.1"/>
    </source>
</evidence>
<comment type="caution">
    <text evidence="2">The sequence shown here is derived from an EMBL/GenBank/DDBJ whole genome shotgun (WGS) entry which is preliminary data.</text>
</comment>
<name>A0A9W8DQU0_9FUNG</name>
<dbReference type="PANTHER" id="PTHR13639:SF2">
    <property type="entry name" value="CYTOCHROME C OXIDASE ASSEMBLY FACTOR 4 HOMOLOG, MITOCHONDRIAL"/>
    <property type="match status" value="1"/>
</dbReference>
<protein>
    <submittedName>
        <fullName evidence="2">Uncharacterized protein</fullName>
    </submittedName>
</protein>
<dbReference type="GO" id="GO:0033617">
    <property type="term" value="P:mitochondrial respiratory chain complex IV assembly"/>
    <property type="evidence" value="ECO:0007669"/>
    <property type="project" value="InterPro"/>
</dbReference>
<dbReference type="AlphaFoldDB" id="A0A9W8DQU0"/>
<reference evidence="2" key="1">
    <citation type="submission" date="2022-07" db="EMBL/GenBank/DDBJ databases">
        <title>Phylogenomic reconstructions and comparative analyses of Kickxellomycotina fungi.</title>
        <authorList>
            <person name="Reynolds N.K."/>
            <person name="Stajich J.E."/>
            <person name="Barry K."/>
            <person name="Grigoriev I.V."/>
            <person name="Crous P."/>
            <person name="Smith M.E."/>
        </authorList>
    </citation>
    <scope>NUCLEOTIDE SEQUENCE</scope>
    <source>
        <strain evidence="2">NBRC 100468</strain>
    </source>
</reference>
<feature type="compositionally biased region" description="Low complexity" evidence="1">
    <location>
        <begin position="25"/>
        <end position="36"/>
    </location>
</feature>
<keyword evidence="3" id="KW-1185">Reference proteome</keyword>
<dbReference type="EMBL" id="JANBPU010000194">
    <property type="protein sequence ID" value="KAJ1914505.1"/>
    <property type="molecule type" value="Genomic_DNA"/>
</dbReference>
<dbReference type="Proteomes" id="UP001150538">
    <property type="component" value="Unassembled WGS sequence"/>
</dbReference>